<sequence>MAIQLEKKYTLEIPQQDVWEAILDPDTLAEILPNCKSLDPIGDNNFDANIEIKIGPIKGQFKSKLALFDLDPPNGYKFDVNGDGSKGQMRGAGEIQLSSQDDGTEFIFTATGSVSGIIARVGQRLIEATGKRLMDQGFENFKKRITSTQAA</sequence>
<dbReference type="CDD" id="cd05018">
    <property type="entry name" value="CoxG"/>
    <property type="match status" value="1"/>
</dbReference>
<dbReference type="PANTHER" id="PTHR38588">
    <property type="entry name" value="BLL0334 PROTEIN"/>
    <property type="match status" value="1"/>
</dbReference>
<name>A0A160VDQ9_9ZZZZ</name>
<accession>A0A160VDQ9</accession>
<organism evidence="1">
    <name type="scientific">hydrothermal vent metagenome</name>
    <dbReference type="NCBI Taxonomy" id="652676"/>
    <lineage>
        <taxon>unclassified sequences</taxon>
        <taxon>metagenomes</taxon>
        <taxon>ecological metagenomes</taxon>
    </lineage>
</organism>
<dbReference type="SUPFAM" id="SSF55961">
    <property type="entry name" value="Bet v1-like"/>
    <property type="match status" value="1"/>
</dbReference>
<gene>
    <name evidence="1" type="ORF">MGWOODY_Mmi1298</name>
</gene>
<dbReference type="Pfam" id="PF06240">
    <property type="entry name" value="COXG"/>
    <property type="match status" value="1"/>
</dbReference>
<proteinExistence type="predicted"/>
<dbReference type="InterPro" id="IPR023393">
    <property type="entry name" value="START-like_dom_sf"/>
</dbReference>
<dbReference type="AlphaFoldDB" id="A0A160VDQ9"/>
<dbReference type="Gene3D" id="3.30.530.20">
    <property type="match status" value="1"/>
</dbReference>
<dbReference type="InterPro" id="IPR010419">
    <property type="entry name" value="CO_DH_gsu"/>
</dbReference>
<reference evidence="1" key="1">
    <citation type="submission" date="2015-10" db="EMBL/GenBank/DDBJ databases">
        <authorList>
            <person name="Gilbert D.G."/>
        </authorList>
    </citation>
    <scope>NUCLEOTIDE SEQUENCE</scope>
</reference>
<dbReference type="PANTHER" id="PTHR38588:SF1">
    <property type="entry name" value="BLL0334 PROTEIN"/>
    <property type="match status" value="1"/>
</dbReference>
<protein>
    <submittedName>
        <fullName evidence="1">Carbon monoxide oxidation accessory protein CoxG</fullName>
    </submittedName>
</protein>
<dbReference type="EMBL" id="FAXC01000095">
    <property type="protein sequence ID" value="CUV08616.1"/>
    <property type="molecule type" value="Genomic_DNA"/>
</dbReference>
<evidence type="ECO:0000313" key="1">
    <source>
        <dbReference type="EMBL" id="CUV08616.1"/>
    </source>
</evidence>